<dbReference type="Proteomes" id="UP000660047">
    <property type="component" value="Unassembled WGS sequence"/>
</dbReference>
<dbReference type="AlphaFoldDB" id="A0AAI9K2L1"/>
<evidence type="ECO:0000313" key="2">
    <source>
        <dbReference type="EMBL" id="GFO93148.1"/>
    </source>
</evidence>
<organism evidence="2 3">
    <name type="scientific">Coprococcus eutactus</name>
    <dbReference type="NCBI Taxonomy" id="33043"/>
    <lineage>
        <taxon>Bacteria</taxon>
        <taxon>Bacillati</taxon>
        <taxon>Bacillota</taxon>
        <taxon>Clostridia</taxon>
        <taxon>Lachnospirales</taxon>
        <taxon>Lachnospiraceae</taxon>
        <taxon>Coprococcus</taxon>
    </lineage>
</organism>
<dbReference type="PROSITE" id="PS51085">
    <property type="entry name" value="2FE2S_FER_2"/>
    <property type="match status" value="1"/>
</dbReference>
<gene>
    <name evidence="2" type="ORF">COEU31_01940</name>
</gene>
<dbReference type="InterPro" id="IPR001041">
    <property type="entry name" value="2Fe-2S_ferredoxin-type"/>
</dbReference>
<name>A0AAI9K2L1_9FIRM</name>
<evidence type="ECO:0000313" key="3">
    <source>
        <dbReference type="Proteomes" id="UP000660047"/>
    </source>
</evidence>
<proteinExistence type="predicted"/>
<comment type="caution">
    <text evidence="2">The sequence shown here is derived from an EMBL/GenBank/DDBJ whole genome shotgun (WGS) entry which is preliminary data.</text>
</comment>
<dbReference type="InterPro" id="IPR041414">
    <property type="entry name" value="Raco-like_middle"/>
</dbReference>
<dbReference type="Gene3D" id="3.30.420.480">
    <property type="entry name" value="Domain of unknown function (DUF4445)"/>
    <property type="match status" value="1"/>
</dbReference>
<dbReference type="InterPro" id="IPR027980">
    <property type="entry name" value="RACo_C"/>
</dbReference>
<evidence type="ECO:0000259" key="1">
    <source>
        <dbReference type="PROSITE" id="PS51085"/>
    </source>
</evidence>
<dbReference type="Pfam" id="PF14574">
    <property type="entry name" value="RACo_C_ter"/>
    <property type="match status" value="2"/>
</dbReference>
<dbReference type="InterPro" id="IPR052911">
    <property type="entry name" value="Corrinoid_activation_enz"/>
</dbReference>
<dbReference type="RefSeq" id="WP_055222860.1">
    <property type="nucleotide sequence ID" value="NZ_BLYL01000001.1"/>
</dbReference>
<dbReference type="Gene3D" id="3.10.20.30">
    <property type="match status" value="1"/>
</dbReference>
<feature type="domain" description="2Fe-2S ferredoxin-type" evidence="1">
    <location>
        <begin position="4"/>
        <end position="77"/>
    </location>
</feature>
<protein>
    <recommendedName>
        <fullName evidence="1">2Fe-2S ferredoxin-type domain-containing protein</fullName>
    </recommendedName>
</protein>
<dbReference type="InterPro" id="IPR012675">
    <property type="entry name" value="Beta-grasp_dom_sf"/>
</dbReference>
<dbReference type="InterPro" id="IPR042259">
    <property type="entry name" value="Raco-like_middle_sf"/>
</dbReference>
<dbReference type="Pfam" id="PF13510">
    <property type="entry name" value="Fer2_4"/>
    <property type="match status" value="1"/>
</dbReference>
<dbReference type="SUPFAM" id="SSF54292">
    <property type="entry name" value="2Fe-2S ferredoxin-like"/>
    <property type="match status" value="1"/>
</dbReference>
<dbReference type="Pfam" id="PF17651">
    <property type="entry name" value="Raco_middle"/>
    <property type="match status" value="1"/>
</dbReference>
<sequence>MINDELTLTVNDNKIIACRRGDNLFKVLCSAGYVFSGNCGGLGRCQRCLVDVKGAGTVKSCTYTITDNIQVTIVEDNMSVLASYKGAAESNNVYNGDGRDIGIAIDLGTTTIAIEQIDMSDGSVTDRCGFMNPQIEYGSDVISRIRTGSTEDGLAKLRSSVVTRISSELTGMGYALADISRIIISGNTTMNAILERLLLDNLGHAPFEIRNPDSITVSGKDFFDDERFCSAEVTCLPNLSAFVGADALCGAVVCNIDRSDKYQLFADLGTNGELILAKQGIGYATSCACGPAFEGMLRRGVAAPTTAFDLLNRLNLLHIVNDDGVLVDQYIDGGYRLAGGVTIDMDMIRSFLLAKAAICAGIESLMDMAGITAEDVSRVYLAGGFGCSLNISSAVSLGLFPDSFQGKSEFVGNTSLHGAHKCLIDKSFIDRIYAFKETLTAVNLGELEGFDRRYYSHMDLRPWTAQSHGTNKLQQKSRL</sequence>
<reference evidence="2" key="1">
    <citation type="submission" date="2020-06" db="EMBL/GenBank/DDBJ databases">
        <title>Characterization of fructooligosaccharide metabolism and fructooligosaccharide-degrading enzymes in human commensal butyrate producers.</title>
        <authorList>
            <person name="Tanno H."/>
            <person name="Fujii T."/>
            <person name="Hirano K."/>
            <person name="Maeno S."/>
            <person name="Tonozuka T."/>
            <person name="Sakamoto M."/>
            <person name="Ohkuma M."/>
            <person name="Tochio T."/>
            <person name="Endo A."/>
        </authorList>
    </citation>
    <scope>NUCLEOTIDE SEQUENCE</scope>
    <source>
        <strain evidence="2">JCM 31265</strain>
    </source>
</reference>
<dbReference type="InterPro" id="IPR036010">
    <property type="entry name" value="2Fe-2S_ferredoxin-like_sf"/>
</dbReference>
<dbReference type="PANTHER" id="PTHR42895:SF2">
    <property type="entry name" value="IRON-SULFUR CLUSTER PROTEIN"/>
    <property type="match status" value="1"/>
</dbReference>
<accession>A0AAI9K2L1</accession>
<dbReference type="EMBL" id="BLYL01000001">
    <property type="protein sequence ID" value="GFO93148.1"/>
    <property type="molecule type" value="Genomic_DNA"/>
</dbReference>
<dbReference type="PANTHER" id="PTHR42895">
    <property type="entry name" value="IRON-SULFUR CLUSTER-BINDING PROTEIN-RELATED"/>
    <property type="match status" value="1"/>
</dbReference>
<dbReference type="GO" id="GO:0051536">
    <property type="term" value="F:iron-sulfur cluster binding"/>
    <property type="evidence" value="ECO:0007669"/>
    <property type="project" value="InterPro"/>
</dbReference>